<sequence length="472" mass="51813">MFLFKNELNILTQAVRDGRSAQILATSGMGASTVLSRLVKQLEAEGYAVIRFNGRSYAVDIDFFPFYEAGIFPGTPNATRNATRTVGGIIDVISDDLIAHQRRVVVLDGIDFMDGPTLSVLQAVLQRTATPTVFSQSRGFHALKSAKINYTLHPGLRVELRPINYAATVLLVQESLGGAPSLEIISQIYTKSGGITGLILALSNGARLAELITLSNGRWSMRASNLWSPLAEAWLESAMTPLGLNELEALEDLAFAHRSGKKACALPPLPILRQLKAMGFLTVYGMRETAAYGLQPPALYDYFGSTAGESARIEKGEPVSPAGALGAFDSVFSSVQAHRNNMQRAALATQLDWQREPTVTRALDYLGVLMRSPTSDHVIRGVFEQTQLETAVDAAEAFDYEFLRMTWAQTVRYECPSVAAEGPDLANFLSLYTEWTETLRIFFELIMVGPQPVTDRFERVTSRPSRYQGLIC</sequence>
<dbReference type="AlphaFoldDB" id="A0A1E2SIF1"/>
<name>A0A1E2SIF1_LEIXY</name>
<protein>
    <submittedName>
        <fullName evidence="1">Uncharacterized protein</fullName>
    </submittedName>
</protein>
<dbReference type="OrthoDB" id="3197423at2"/>
<evidence type="ECO:0000313" key="1">
    <source>
        <dbReference type="EMBL" id="ODA89418.1"/>
    </source>
</evidence>
<proteinExistence type="predicted"/>
<evidence type="ECO:0000313" key="2">
    <source>
        <dbReference type="Proteomes" id="UP000094426"/>
    </source>
</evidence>
<accession>A0A1E2SIF1</accession>
<dbReference type="EMBL" id="LNZG01000047">
    <property type="protein sequence ID" value="ODA89418.1"/>
    <property type="molecule type" value="Genomic_DNA"/>
</dbReference>
<gene>
    <name evidence="1" type="ORF">ATY41_05780</name>
</gene>
<reference evidence="1 2" key="1">
    <citation type="submission" date="2015-11" db="EMBL/GenBank/DDBJ databases">
        <authorList>
            <person name="Zhang Y."/>
            <person name="Guo Z."/>
        </authorList>
    </citation>
    <scope>NUCLEOTIDE SEQUENCE [LARGE SCALE GENOMIC DNA]</scope>
    <source>
        <strain evidence="2">gdw1</strain>
    </source>
</reference>
<comment type="caution">
    <text evidence="1">The sequence shown here is derived from an EMBL/GenBank/DDBJ whole genome shotgun (WGS) entry which is preliminary data.</text>
</comment>
<dbReference type="SUPFAM" id="SSF52540">
    <property type="entry name" value="P-loop containing nucleoside triphosphate hydrolases"/>
    <property type="match status" value="1"/>
</dbReference>
<dbReference type="InterPro" id="IPR027417">
    <property type="entry name" value="P-loop_NTPase"/>
</dbReference>
<dbReference type="RefSeq" id="WP_011186128.1">
    <property type="nucleotide sequence ID" value="NZ_LNZG01000047.1"/>
</dbReference>
<dbReference type="Proteomes" id="UP000094426">
    <property type="component" value="Unassembled WGS sequence"/>
</dbReference>
<organism evidence="1 2">
    <name type="scientific">Leifsonia xyli subsp. xyli</name>
    <dbReference type="NCBI Taxonomy" id="59736"/>
    <lineage>
        <taxon>Bacteria</taxon>
        <taxon>Bacillati</taxon>
        <taxon>Actinomycetota</taxon>
        <taxon>Actinomycetes</taxon>
        <taxon>Micrococcales</taxon>
        <taxon>Microbacteriaceae</taxon>
        <taxon>Leifsonia</taxon>
    </lineage>
</organism>